<proteinExistence type="predicted"/>
<keyword evidence="2" id="KW-1185">Reference proteome</keyword>
<organism evidence="1 2">
    <name type="scientific">Amycolatopsis dongchuanensis</name>
    <dbReference type="NCBI Taxonomy" id="1070866"/>
    <lineage>
        <taxon>Bacteria</taxon>
        <taxon>Bacillati</taxon>
        <taxon>Actinomycetota</taxon>
        <taxon>Actinomycetes</taxon>
        <taxon>Pseudonocardiales</taxon>
        <taxon>Pseudonocardiaceae</taxon>
        <taxon>Amycolatopsis</taxon>
    </lineage>
</organism>
<gene>
    <name evidence="1" type="ORF">GCM10023214_57920</name>
</gene>
<dbReference type="EMBL" id="BAABIB010000113">
    <property type="protein sequence ID" value="GAA4658790.1"/>
    <property type="molecule type" value="Genomic_DNA"/>
</dbReference>
<comment type="caution">
    <text evidence="1">The sequence shown here is derived from an EMBL/GenBank/DDBJ whole genome shotgun (WGS) entry which is preliminary data.</text>
</comment>
<sequence>MISVTAALMEAPQVASPGVFELDVQIETDQVRPEAMACQTDDGCGSTCEISACHSQR</sequence>
<evidence type="ECO:0000313" key="2">
    <source>
        <dbReference type="Proteomes" id="UP001500192"/>
    </source>
</evidence>
<reference evidence="2" key="1">
    <citation type="journal article" date="2019" name="Int. J. Syst. Evol. Microbiol.">
        <title>The Global Catalogue of Microorganisms (GCM) 10K type strain sequencing project: providing services to taxonomists for standard genome sequencing and annotation.</title>
        <authorList>
            <consortium name="The Broad Institute Genomics Platform"/>
            <consortium name="The Broad Institute Genome Sequencing Center for Infectious Disease"/>
            <person name="Wu L."/>
            <person name="Ma J."/>
        </authorList>
    </citation>
    <scope>NUCLEOTIDE SEQUENCE [LARGE SCALE GENOMIC DNA]</scope>
    <source>
        <strain evidence="2">JCM 18054</strain>
    </source>
</reference>
<dbReference type="Proteomes" id="UP001500192">
    <property type="component" value="Unassembled WGS sequence"/>
</dbReference>
<dbReference type="NCBIfam" id="TIGR04363">
    <property type="entry name" value="LD_lanti_pre"/>
    <property type="match status" value="1"/>
</dbReference>
<accession>A0ABP8VBF6</accession>
<evidence type="ECO:0008006" key="3">
    <source>
        <dbReference type="Google" id="ProtNLM"/>
    </source>
</evidence>
<protein>
    <recommendedName>
        <fullName evidence="3">FxLD family lantipeptide</fullName>
    </recommendedName>
</protein>
<name>A0ABP8VBF6_9PSEU</name>
<evidence type="ECO:0000313" key="1">
    <source>
        <dbReference type="EMBL" id="GAA4658790.1"/>
    </source>
</evidence>
<dbReference type="InterPro" id="IPR027575">
    <property type="entry name" value="LD_lanti_pre"/>
</dbReference>